<gene>
    <name evidence="2" type="ORF">H2200_011848</name>
</gene>
<dbReference type="EMBL" id="JAPDRK010000021">
    <property type="protein sequence ID" value="KAJ9603662.1"/>
    <property type="molecule type" value="Genomic_DNA"/>
</dbReference>
<reference evidence="2" key="1">
    <citation type="submission" date="2022-10" db="EMBL/GenBank/DDBJ databases">
        <title>Culturing micro-colonial fungi from biological soil crusts in the Mojave desert and describing Neophaeococcomyces mojavensis, and introducing the new genera and species Taxawa tesnikishii.</title>
        <authorList>
            <person name="Kurbessoian T."/>
            <person name="Stajich J.E."/>
        </authorList>
    </citation>
    <scope>NUCLEOTIDE SEQUENCE</scope>
    <source>
        <strain evidence="2">TK_41</strain>
    </source>
</reference>
<sequence length="574" mass="64742">MESYIQIRFVKEVYGYSSIREKELEHSERRAHAARVAHRRPKATKNVFHSNDHFNPLTQIARLRSFSVKRVRSSKPETNEKCSGKQIAESSHQEEPHHAGNLALLAEQQRGGTLLNSAFKGDSDPFQSRGVVITAQINRVITFIRDVALPSFYFTRYLRSCTLGDQREPSVVESSSVISSRAAASHWRQIITNLDHEGTAVACIAAFLALSSRVTGEQTQSLDKAAALRMRVKSSALLRDVLHNRSEGLAVAKSVVLQMFWLFCAETYADNLEAATIHGTMMWKLIKNGMASGCVDVRMLVQILFVDVDLAVKHMRRPLFPIDFCTRRLQPVWDRACQIIPPQYFVNAAKVQECVDFEPLRDIMIADRVCRTLPYHPLPAEEVLDGSSSDIIFAFVASRTLIDNGRLLNYYVELQDGTTEAIQALSDGVRYTRAAMTLAMLYSMRSVGHVSNTQGVNIREAPHLAIICMNNAISKALHTSTAKEMQYYQNAHLWVLFLGALYVQDQSLSRSSSARFDELCFTELLALECRKAGVDTWSQMRAILTEFSYSDMLRPHGSLWFEDILQTERASHVD</sequence>
<protein>
    <recommendedName>
        <fullName evidence="4">Transcription factor domain-containing protein</fullName>
    </recommendedName>
</protein>
<comment type="caution">
    <text evidence="2">The sequence shown here is derived from an EMBL/GenBank/DDBJ whole genome shotgun (WGS) entry which is preliminary data.</text>
</comment>
<keyword evidence="3" id="KW-1185">Reference proteome</keyword>
<organism evidence="2 3">
    <name type="scientific">Cladophialophora chaetospira</name>
    <dbReference type="NCBI Taxonomy" id="386627"/>
    <lineage>
        <taxon>Eukaryota</taxon>
        <taxon>Fungi</taxon>
        <taxon>Dikarya</taxon>
        <taxon>Ascomycota</taxon>
        <taxon>Pezizomycotina</taxon>
        <taxon>Eurotiomycetes</taxon>
        <taxon>Chaetothyriomycetidae</taxon>
        <taxon>Chaetothyriales</taxon>
        <taxon>Herpotrichiellaceae</taxon>
        <taxon>Cladophialophora</taxon>
    </lineage>
</organism>
<evidence type="ECO:0000313" key="2">
    <source>
        <dbReference type="EMBL" id="KAJ9603662.1"/>
    </source>
</evidence>
<name>A0AA38WYW7_9EURO</name>
<accession>A0AA38WYW7</accession>
<evidence type="ECO:0000313" key="3">
    <source>
        <dbReference type="Proteomes" id="UP001172673"/>
    </source>
</evidence>
<evidence type="ECO:0000256" key="1">
    <source>
        <dbReference type="SAM" id="MobiDB-lite"/>
    </source>
</evidence>
<dbReference type="Proteomes" id="UP001172673">
    <property type="component" value="Unassembled WGS sequence"/>
</dbReference>
<proteinExistence type="predicted"/>
<evidence type="ECO:0008006" key="4">
    <source>
        <dbReference type="Google" id="ProtNLM"/>
    </source>
</evidence>
<feature type="region of interest" description="Disordered" evidence="1">
    <location>
        <begin position="72"/>
        <end position="97"/>
    </location>
</feature>
<dbReference type="AlphaFoldDB" id="A0AA38WYW7"/>
<feature type="compositionally biased region" description="Basic and acidic residues" evidence="1">
    <location>
        <begin position="74"/>
        <end position="83"/>
    </location>
</feature>